<protein>
    <recommendedName>
        <fullName evidence="3">Rhamnan synthesis protein F</fullName>
    </recommendedName>
</protein>
<reference evidence="2" key="1">
    <citation type="journal article" date="2019" name="PLoS Negl. Trop. Dis.">
        <title>Revisiting the worldwide diversity of Leptospira species in the environment.</title>
        <authorList>
            <person name="Vincent A.T."/>
            <person name="Schiettekatte O."/>
            <person name="Bourhy P."/>
            <person name="Veyrier F.J."/>
            <person name="Picardeau M."/>
        </authorList>
    </citation>
    <scope>NUCLEOTIDE SEQUENCE [LARGE SCALE GENOMIC DNA]</scope>
    <source>
        <strain evidence="2">201800272</strain>
    </source>
</reference>
<dbReference type="InterPro" id="IPR007739">
    <property type="entry name" value="RgpF"/>
</dbReference>
<gene>
    <name evidence="1" type="ORF">EHQ46_18450</name>
</gene>
<dbReference type="EMBL" id="RQFU01000028">
    <property type="protein sequence ID" value="TGL16495.1"/>
    <property type="molecule type" value="Genomic_DNA"/>
</dbReference>
<evidence type="ECO:0008006" key="3">
    <source>
        <dbReference type="Google" id="ProtNLM"/>
    </source>
</evidence>
<evidence type="ECO:0000313" key="2">
    <source>
        <dbReference type="Proteomes" id="UP000298200"/>
    </source>
</evidence>
<keyword evidence="2" id="KW-1185">Reference proteome</keyword>
<evidence type="ECO:0000313" key="1">
    <source>
        <dbReference type="EMBL" id="TGL16495.1"/>
    </source>
</evidence>
<accession>A0ABY2LZU2</accession>
<dbReference type="Proteomes" id="UP000298200">
    <property type="component" value="Unassembled WGS sequence"/>
</dbReference>
<dbReference type="Pfam" id="PF05045">
    <property type="entry name" value="RgpF"/>
    <property type="match status" value="1"/>
</dbReference>
<sequence length="307" mass="37090">MIKLERKTNKILLKELLLRIIYKFHKFYLFKLLFLNKKPKILLNQNYHKRKNDKLVLFSTFNLHGKITENLKFYLKNLYELGSDIVLVDTSPISLESEINSIKPYLNQYIWRENIGYDFGSWKTGLFKTEQWREYNQIILTNDSIYGPLYPLNPIFQKFSSLDIDVWGLTDSFEFEYHLMSYFLVFQNKVINSDAFLKFWQNLNFYPTKLKKLLILEYEVGGTKYWLKNGFKLGSFIDYKILNPNIDTRYFMNPTHVYWDKIIKDYNYPFIKRDLIKALIAERSTDQIELLLKDNRHYNVKYIDLIS</sequence>
<organism evidence="1 2">
    <name type="scientific">Leptospira yanagawae</name>
    <dbReference type="NCBI Taxonomy" id="293069"/>
    <lineage>
        <taxon>Bacteria</taxon>
        <taxon>Pseudomonadati</taxon>
        <taxon>Spirochaetota</taxon>
        <taxon>Spirochaetia</taxon>
        <taxon>Leptospirales</taxon>
        <taxon>Leptospiraceae</taxon>
        <taxon>Leptospira</taxon>
    </lineage>
</organism>
<comment type="caution">
    <text evidence="1">The sequence shown here is derived from an EMBL/GenBank/DDBJ whole genome shotgun (WGS) entry which is preliminary data.</text>
</comment>
<proteinExistence type="predicted"/>
<dbReference type="RefSeq" id="WP_135637668.1">
    <property type="nucleotide sequence ID" value="NZ_RQFU01000028.1"/>
</dbReference>
<name>A0ABY2LZU2_9LEPT</name>